<keyword evidence="11 18" id="KW-0413">Isomerase</keyword>
<evidence type="ECO:0000256" key="10">
    <source>
        <dbReference type="ARBA" id="ARBA00023027"/>
    </source>
</evidence>
<keyword evidence="12 17" id="KW-0456">Lyase</keyword>
<comment type="cofactor">
    <cofactor evidence="18 19">
        <name>K(+)</name>
        <dbReference type="ChEBI" id="CHEBI:29103"/>
    </cofactor>
    <text evidence="18 19">Binds 1 potassium ion per subunit.</text>
</comment>
<comment type="similarity">
    <text evidence="18">Belongs to the NnrE/AIBP family.</text>
</comment>
<dbReference type="Gene3D" id="3.40.1190.20">
    <property type="match status" value="1"/>
</dbReference>
<evidence type="ECO:0000256" key="14">
    <source>
        <dbReference type="ARBA" id="ARBA00025153"/>
    </source>
</evidence>
<feature type="domain" description="YjeF N-terminal" evidence="21">
    <location>
        <begin position="9"/>
        <end position="206"/>
    </location>
</feature>
<name>A0ABT0D6K2_9HYPH</name>
<comment type="catalytic activity">
    <reaction evidence="16 17 19">
        <text>(6S)-NADPHX + ADP = AMP + phosphate + NADPH + H(+)</text>
        <dbReference type="Rhea" id="RHEA:32235"/>
        <dbReference type="ChEBI" id="CHEBI:15378"/>
        <dbReference type="ChEBI" id="CHEBI:43474"/>
        <dbReference type="ChEBI" id="CHEBI:57783"/>
        <dbReference type="ChEBI" id="CHEBI:64076"/>
        <dbReference type="ChEBI" id="CHEBI:456215"/>
        <dbReference type="ChEBI" id="CHEBI:456216"/>
        <dbReference type="EC" id="4.2.1.136"/>
    </reaction>
</comment>
<comment type="catalytic activity">
    <reaction evidence="15 17 19">
        <text>(6S)-NADHX + ADP = AMP + phosphate + NADH + H(+)</text>
        <dbReference type="Rhea" id="RHEA:32223"/>
        <dbReference type="ChEBI" id="CHEBI:15378"/>
        <dbReference type="ChEBI" id="CHEBI:43474"/>
        <dbReference type="ChEBI" id="CHEBI:57945"/>
        <dbReference type="ChEBI" id="CHEBI:64074"/>
        <dbReference type="ChEBI" id="CHEBI:456215"/>
        <dbReference type="ChEBI" id="CHEBI:456216"/>
        <dbReference type="EC" id="4.2.1.136"/>
    </reaction>
</comment>
<evidence type="ECO:0000259" key="20">
    <source>
        <dbReference type="PROSITE" id="PS51383"/>
    </source>
</evidence>
<evidence type="ECO:0000256" key="13">
    <source>
        <dbReference type="ARBA" id="ARBA00023268"/>
    </source>
</evidence>
<feature type="binding site" evidence="17">
    <location>
        <position position="314"/>
    </location>
    <ligand>
        <name>(6S)-NADPHX</name>
        <dbReference type="ChEBI" id="CHEBI:64076"/>
    </ligand>
</feature>
<evidence type="ECO:0000256" key="4">
    <source>
        <dbReference type="ARBA" id="ARBA00009524"/>
    </source>
</evidence>
<feature type="domain" description="YjeF C-terminal" evidence="20">
    <location>
        <begin position="216"/>
        <end position="487"/>
    </location>
</feature>
<keyword evidence="13" id="KW-0511">Multifunctional enzyme</keyword>
<dbReference type="EC" id="4.2.1.136" evidence="19"/>
<evidence type="ECO:0000256" key="18">
    <source>
        <dbReference type="HAMAP-Rule" id="MF_01966"/>
    </source>
</evidence>
<evidence type="ECO:0000256" key="9">
    <source>
        <dbReference type="ARBA" id="ARBA00022958"/>
    </source>
</evidence>
<accession>A0ABT0D6K2</accession>
<dbReference type="InterPro" id="IPR029056">
    <property type="entry name" value="Ribokinase-like"/>
</dbReference>
<evidence type="ECO:0000256" key="15">
    <source>
        <dbReference type="ARBA" id="ARBA00048238"/>
    </source>
</evidence>
<dbReference type="CDD" id="cd01171">
    <property type="entry name" value="YXKO-related"/>
    <property type="match status" value="1"/>
</dbReference>
<keyword evidence="6 17" id="KW-0547">Nucleotide-binding</keyword>
<keyword evidence="5 18" id="KW-0479">Metal-binding</keyword>
<comment type="function">
    <text evidence="14 19">Bifunctional enzyme that catalyzes the epimerization of the S- and R-forms of NAD(P)HX and the dehydration of the S-form of NAD(P)HX at the expense of ADP, which is converted to AMP. This allows the repair of both epimers of NAD(P)HX, a damaged form of NAD(P)H that is a result of enzymatic or heat-dependent hydration.</text>
</comment>
<dbReference type="HAMAP" id="MF_01966">
    <property type="entry name" value="NADHX_epimerase"/>
    <property type="match status" value="1"/>
</dbReference>
<feature type="binding site" evidence="17">
    <location>
        <position position="432"/>
    </location>
    <ligand>
        <name>AMP</name>
        <dbReference type="ChEBI" id="CHEBI:456215"/>
    </ligand>
</feature>
<keyword evidence="9 18" id="KW-0630">Potassium</keyword>
<evidence type="ECO:0000256" key="3">
    <source>
        <dbReference type="ARBA" id="ARBA00006001"/>
    </source>
</evidence>
<feature type="binding site" evidence="18">
    <location>
        <begin position="120"/>
        <end position="126"/>
    </location>
    <ligand>
        <name>(6S)-NADPHX</name>
        <dbReference type="ChEBI" id="CHEBI:64076"/>
    </ligand>
</feature>
<comment type="similarity">
    <text evidence="4 19">In the C-terminal section; belongs to the NnrD/CARKD family.</text>
</comment>
<dbReference type="EMBL" id="JALKCH010000001">
    <property type="protein sequence ID" value="MCK0195578.1"/>
    <property type="molecule type" value="Genomic_DNA"/>
</dbReference>
<reference evidence="22 23" key="1">
    <citation type="submission" date="2022-04" db="EMBL/GenBank/DDBJ databases">
        <authorList>
            <person name="Grouzdev D.S."/>
            <person name="Pantiukh K.S."/>
            <person name="Krutkina M.S."/>
        </authorList>
    </citation>
    <scope>NUCLEOTIDE SEQUENCE [LARGE SCALE GENOMIC DNA]</scope>
    <source>
        <strain evidence="22 23">6x-1</strain>
    </source>
</reference>
<gene>
    <name evidence="17" type="primary">nnrD</name>
    <name evidence="18" type="synonym">nnrE</name>
    <name evidence="22" type="ORF">MWN34_01480</name>
</gene>
<evidence type="ECO:0000256" key="17">
    <source>
        <dbReference type="HAMAP-Rule" id="MF_01965"/>
    </source>
</evidence>
<proteinExistence type="inferred from homology"/>
<comment type="similarity">
    <text evidence="17">Belongs to the NnrD/CARKD family.</text>
</comment>
<dbReference type="SUPFAM" id="SSF53613">
    <property type="entry name" value="Ribokinase-like"/>
    <property type="match status" value="1"/>
</dbReference>
<sequence length="495" mass="51022">MDILTPRQMQRADALAIAGGTSGLALMERAGTAVADVAARRPLATRIAVLCGPGNNGGDGFVAARVLTQRGYRVALGLLGSPDALRGDAAAMAERWRGEVIPAARVDLASADVVIDALFGAGLARDLDGEAAALVAALNAARKPVLAVDLPSGIDGTSGQVRGVAVRAEETVTFFRRKPGHLLLPGRIHSGRVRVADIGIPEAVLGDIDARTFVDEPELWRDAFPIPRIDGHKYERGHALVVSGWLETSGAARLAARACLRAGAGLVTVACPPDALPVHAANLSAIMVRRGGEAGEIARLLEDSRFNALVIGPGAGVGKETRAKLQCAAGRRLVIDADALTSYAGEPEALAQLIALGDAAILTPHDGEFSRLFRGKAEVIQPPSKLDRARAAARLTGGVIVLKGADSVIASPDGRAAIAANAPPWLATAGAGDVLSGICGGLLAQSMPAFEAACAAVWLHGAAAREAGPGLVADDLVEALRPVYRRIYEERGATE</sequence>
<feature type="binding site" evidence="18">
    <location>
        <position position="152"/>
    </location>
    <ligand>
        <name>K(+)</name>
        <dbReference type="ChEBI" id="CHEBI:29103"/>
    </ligand>
</feature>
<feature type="binding site" evidence="17">
    <location>
        <begin position="403"/>
        <end position="407"/>
    </location>
    <ligand>
        <name>AMP</name>
        <dbReference type="ChEBI" id="CHEBI:456215"/>
    </ligand>
</feature>
<dbReference type="EC" id="5.1.99.6" evidence="19"/>
<dbReference type="PROSITE" id="PS51383">
    <property type="entry name" value="YJEF_C_3"/>
    <property type="match status" value="1"/>
</dbReference>
<keyword evidence="8 17" id="KW-0521">NADP</keyword>
<dbReference type="PIRSF" id="PIRSF017184">
    <property type="entry name" value="Nnr"/>
    <property type="match status" value="1"/>
</dbReference>
<comment type="function">
    <text evidence="17">Catalyzes the dehydration of the S-form of NAD(P)HX at the expense of ADP, which is converted to AMP. Together with NAD(P)HX epimerase, which catalyzes the epimerization of the S- and R-forms, the enzyme allows the repair of both epimers of NAD(P)HX, a damaged form of NAD(P)H that is a result of enzymatic or heat-dependent hydration.</text>
</comment>
<dbReference type="InterPro" id="IPR000631">
    <property type="entry name" value="CARKD"/>
</dbReference>
<keyword evidence="23" id="KW-1185">Reference proteome</keyword>
<dbReference type="HAMAP" id="MF_01965">
    <property type="entry name" value="NADHX_dehydratase"/>
    <property type="match status" value="1"/>
</dbReference>
<evidence type="ECO:0000256" key="1">
    <source>
        <dbReference type="ARBA" id="ARBA00000013"/>
    </source>
</evidence>
<evidence type="ECO:0000256" key="11">
    <source>
        <dbReference type="ARBA" id="ARBA00023235"/>
    </source>
</evidence>
<comment type="catalytic activity">
    <reaction evidence="1 18 19">
        <text>(6R)-NADHX = (6S)-NADHX</text>
        <dbReference type="Rhea" id="RHEA:32215"/>
        <dbReference type="ChEBI" id="CHEBI:64074"/>
        <dbReference type="ChEBI" id="CHEBI:64075"/>
        <dbReference type="EC" id="5.1.99.6"/>
    </reaction>
</comment>
<evidence type="ECO:0000256" key="8">
    <source>
        <dbReference type="ARBA" id="ARBA00022857"/>
    </source>
</evidence>
<protein>
    <recommendedName>
        <fullName evidence="19">Bifunctional NAD(P)H-hydrate repair enzyme</fullName>
    </recommendedName>
    <alternativeName>
        <fullName evidence="19">Nicotinamide nucleotide repair protein</fullName>
    </alternativeName>
    <domain>
        <recommendedName>
            <fullName evidence="19">ADP-dependent (S)-NAD(P)H-hydrate dehydratase</fullName>
            <ecNumber evidence="19">4.2.1.136</ecNumber>
        </recommendedName>
        <alternativeName>
            <fullName evidence="19">ADP-dependent NAD(P)HX dehydratase</fullName>
        </alternativeName>
    </domain>
    <domain>
        <recommendedName>
            <fullName evidence="19">NAD(P)H-hydrate epimerase</fullName>
            <ecNumber evidence="19">5.1.99.6</ecNumber>
        </recommendedName>
    </domain>
</protein>
<dbReference type="InterPro" id="IPR030677">
    <property type="entry name" value="Nnr"/>
</dbReference>
<feature type="binding site" evidence="18">
    <location>
        <position position="56"/>
    </location>
    <ligand>
        <name>K(+)</name>
        <dbReference type="ChEBI" id="CHEBI:29103"/>
    </ligand>
</feature>
<evidence type="ECO:0000313" key="23">
    <source>
        <dbReference type="Proteomes" id="UP001203284"/>
    </source>
</evidence>
<comment type="caution">
    <text evidence="22">The sequence shown here is derived from an EMBL/GenBank/DDBJ whole genome shotgun (WGS) entry which is preliminary data.</text>
</comment>
<dbReference type="Pfam" id="PF01256">
    <property type="entry name" value="Carb_kinase"/>
    <property type="match status" value="1"/>
</dbReference>
<evidence type="ECO:0000256" key="19">
    <source>
        <dbReference type="PIRNR" id="PIRNR017184"/>
    </source>
</evidence>
<comment type="function">
    <text evidence="18">Catalyzes the epimerization of the S- and R-forms of NAD(P)HX, a damaged form of NAD(P)H that is a result of enzymatic or heat-dependent hydration. This is a prerequisite for the S-specific NAD(P)H-hydrate dehydratase to allow the repair of both epimers of NAD(P)HX.</text>
</comment>
<evidence type="ECO:0000256" key="6">
    <source>
        <dbReference type="ARBA" id="ARBA00022741"/>
    </source>
</evidence>
<evidence type="ECO:0000313" key="22">
    <source>
        <dbReference type="EMBL" id="MCK0195578.1"/>
    </source>
</evidence>
<feature type="binding site" evidence="17">
    <location>
        <position position="433"/>
    </location>
    <ligand>
        <name>(6S)-NADPHX</name>
        <dbReference type="ChEBI" id="CHEBI:64076"/>
    </ligand>
</feature>
<dbReference type="PANTHER" id="PTHR12592">
    <property type="entry name" value="ATP-DEPENDENT (S)-NAD(P)H-HYDRATE DEHYDRATASE FAMILY MEMBER"/>
    <property type="match status" value="1"/>
</dbReference>
<dbReference type="RefSeq" id="WP_247025854.1">
    <property type="nucleotide sequence ID" value="NZ_JALKCH010000001.1"/>
</dbReference>
<dbReference type="Pfam" id="PF03853">
    <property type="entry name" value="YjeF_N"/>
    <property type="match status" value="1"/>
</dbReference>
<feature type="binding site" evidence="18">
    <location>
        <begin position="55"/>
        <end position="59"/>
    </location>
    <ligand>
        <name>(6S)-NADPHX</name>
        <dbReference type="ChEBI" id="CHEBI:64076"/>
    </ligand>
</feature>
<evidence type="ECO:0000256" key="12">
    <source>
        <dbReference type="ARBA" id="ARBA00023239"/>
    </source>
</evidence>
<evidence type="ECO:0000259" key="21">
    <source>
        <dbReference type="PROSITE" id="PS51385"/>
    </source>
</evidence>
<dbReference type="InterPro" id="IPR036652">
    <property type="entry name" value="YjeF_N_dom_sf"/>
</dbReference>
<feature type="binding site" evidence="17">
    <location>
        <position position="365"/>
    </location>
    <ligand>
        <name>(6S)-NADPHX</name>
        <dbReference type="ChEBI" id="CHEBI:64076"/>
    </ligand>
</feature>
<dbReference type="PROSITE" id="PS51385">
    <property type="entry name" value="YJEF_N"/>
    <property type="match status" value="1"/>
</dbReference>
<dbReference type="SUPFAM" id="SSF64153">
    <property type="entry name" value="YjeF N-terminal domain-like"/>
    <property type="match status" value="1"/>
</dbReference>
<comment type="catalytic activity">
    <reaction evidence="2 18 19">
        <text>(6R)-NADPHX = (6S)-NADPHX</text>
        <dbReference type="Rhea" id="RHEA:32227"/>
        <dbReference type="ChEBI" id="CHEBI:64076"/>
        <dbReference type="ChEBI" id="CHEBI:64077"/>
        <dbReference type="EC" id="5.1.99.6"/>
    </reaction>
</comment>
<keyword evidence="10 17" id="KW-0520">NAD</keyword>
<dbReference type="PANTHER" id="PTHR12592:SF0">
    <property type="entry name" value="ATP-DEPENDENT (S)-NAD(P)H-HYDRATE DEHYDRATASE"/>
    <property type="match status" value="1"/>
</dbReference>
<dbReference type="InterPro" id="IPR004443">
    <property type="entry name" value="YjeF_N_dom"/>
</dbReference>
<organism evidence="22 23">
    <name type="scientific">Ancylobacter crimeensis</name>
    <dbReference type="NCBI Taxonomy" id="2579147"/>
    <lineage>
        <taxon>Bacteria</taxon>
        <taxon>Pseudomonadati</taxon>
        <taxon>Pseudomonadota</taxon>
        <taxon>Alphaproteobacteria</taxon>
        <taxon>Hyphomicrobiales</taxon>
        <taxon>Xanthobacteraceae</taxon>
        <taxon>Ancylobacter</taxon>
    </lineage>
</organism>
<dbReference type="Gene3D" id="3.40.50.10260">
    <property type="entry name" value="YjeF N-terminal domain"/>
    <property type="match status" value="1"/>
</dbReference>
<dbReference type="Proteomes" id="UP001203284">
    <property type="component" value="Unassembled WGS sequence"/>
</dbReference>
<evidence type="ECO:0000256" key="5">
    <source>
        <dbReference type="ARBA" id="ARBA00022723"/>
    </source>
</evidence>
<evidence type="ECO:0000256" key="16">
    <source>
        <dbReference type="ARBA" id="ARBA00049209"/>
    </source>
</evidence>
<evidence type="ECO:0000256" key="2">
    <source>
        <dbReference type="ARBA" id="ARBA00000909"/>
    </source>
</evidence>
<feature type="binding site" evidence="17">
    <location>
        <position position="251"/>
    </location>
    <ligand>
        <name>(6S)-NADPHX</name>
        <dbReference type="ChEBI" id="CHEBI:64076"/>
    </ligand>
</feature>
<comment type="subunit">
    <text evidence="17">Homotetramer.</text>
</comment>
<dbReference type="NCBIfam" id="TIGR00197">
    <property type="entry name" value="yjeF_nterm"/>
    <property type="match status" value="1"/>
</dbReference>
<evidence type="ECO:0000256" key="7">
    <source>
        <dbReference type="ARBA" id="ARBA00022840"/>
    </source>
</evidence>
<comment type="cofactor">
    <cofactor evidence="17">
        <name>Mg(2+)</name>
        <dbReference type="ChEBI" id="CHEBI:18420"/>
    </cofactor>
</comment>
<keyword evidence="7 17" id="KW-0067">ATP-binding</keyword>
<dbReference type="NCBIfam" id="TIGR00196">
    <property type="entry name" value="yjeF_cterm"/>
    <property type="match status" value="1"/>
</dbReference>
<feature type="binding site" evidence="18">
    <location>
        <position position="116"/>
    </location>
    <ligand>
        <name>K(+)</name>
        <dbReference type="ChEBI" id="CHEBI:29103"/>
    </ligand>
</feature>
<comment type="caution">
    <text evidence="18">Lacks conserved residue(s) required for the propagation of feature annotation.</text>
</comment>
<comment type="similarity">
    <text evidence="3 19">In the N-terminal section; belongs to the NnrE/AIBP family.</text>
</comment>
<feature type="binding site" evidence="18">
    <location>
        <position position="149"/>
    </location>
    <ligand>
        <name>(6S)-NADPHX</name>
        <dbReference type="ChEBI" id="CHEBI:64076"/>
    </ligand>
</feature>